<evidence type="ECO:0000256" key="6">
    <source>
        <dbReference type="ARBA" id="ARBA00022723"/>
    </source>
</evidence>
<dbReference type="InterPro" id="IPR027397">
    <property type="entry name" value="Catenin-bd_sf"/>
</dbReference>
<dbReference type="Pfam" id="PF00028">
    <property type="entry name" value="Cadherin"/>
    <property type="match status" value="4"/>
</dbReference>
<dbReference type="FunFam" id="2.60.40.60:FF:000011">
    <property type="entry name" value="Cadherin 1"/>
    <property type="match status" value="1"/>
</dbReference>
<dbReference type="AlphaFoldDB" id="A0A667HX12"/>
<evidence type="ECO:0000256" key="17">
    <source>
        <dbReference type="SAM" id="Phobius"/>
    </source>
</evidence>
<evidence type="ECO:0000256" key="11">
    <source>
        <dbReference type="ARBA" id="ARBA00022949"/>
    </source>
</evidence>
<dbReference type="FunFam" id="2.60.40.60:FF:000074">
    <property type="entry name" value="Desmoglein 4"/>
    <property type="match status" value="1"/>
</dbReference>
<dbReference type="PANTHER" id="PTHR24025:SF3">
    <property type="entry name" value="DESMOGLEIN-3"/>
    <property type="match status" value="1"/>
</dbReference>
<feature type="domain" description="Cadherin" evidence="19">
    <location>
        <begin position="75"/>
        <end position="156"/>
    </location>
</feature>
<evidence type="ECO:0000256" key="2">
    <source>
        <dbReference type="ARBA" id="ARBA00004568"/>
    </source>
</evidence>
<evidence type="ECO:0000256" key="4">
    <source>
        <dbReference type="ARBA" id="ARBA00022685"/>
    </source>
</evidence>
<evidence type="ECO:0000313" key="21">
    <source>
        <dbReference type="Proteomes" id="UP000472241"/>
    </source>
</evidence>
<dbReference type="InterPro" id="IPR020894">
    <property type="entry name" value="Cadherin_CS"/>
</dbReference>
<dbReference type="Proteomes" id="UP000472241">
    <property type="component" value="Unplaced"/>
</dbReference>
<evidence type="ECO:0000256" key="5">
    <source>
        <dbReference type="ARBA" id="ARBA00022692"/>
    </source>
</evidence>
<dbReference type="FunFam" id="2.60.40.60:FF:000083">
    <property type="entry name" value="Desmoglein 1"/>
    <property type="match status" value="1"/>
</dbReference>
<feature type="transmembrane region" description="Helical" evidence="17">
    <location>
        <begin position="614"/>
        <end position="638"/>
    </location>
</feature>
<organism evidence="20 21">
    <name type="scientific">Lynx canadensis</name>
    <name type="common">Canada lynx</name>
    <name type="synonym">Felis canadensis</name>
    <dbReference type="NCBI Taxonomy" id="61383"/>
    <lineage>
        <taxon>Eukaryota</taxon>
        <taxon>Metazoa</taxon>
        <taxon>Chordata</taxon>
        <taxon>Craniata</taxon>
        <taxon>Vertebrata</taxon>
        <taxon>Euteleostomi</taxon>
        <taxon>Mammalia</taxon>
        <taxon>Eutheria</taxon>
        <taxon>Laurasiatheria</taxon>
        <taxon>Carnivora</taxon>
        <taxon>Feliformia</taxon>
        <taxon>Felidae</taxon>
        <taxon>Felinae</taxon>
        <taxon>Lynx</taxon>
    </lineage>
</organism>
<dbReference type="InterPro" id="IPR009122">
    <property type="entry name" value="Desmosomal_cadherin"/>
</dbReference>
<keyword evidence="4" id="KW-0165">Cleavage on pair of basic residues</keyword>
<keyword evidence="6" id="KW-0479">Metal-binding</keyword>
<keyword evidence="21" id="KW-1185">Reference proteome</keyword>
<dbReference type="GO" id="GO:0030057">
    <property type="term" value="C:desmosome"/>
    <property type="evidence" value="ECO:0007669"/>
    <property type="project" value="UniProtKB-SubCell"/>
</dbReference>
<dbReference type="GO" id="GO:0007156">
    <property type="term" value="P:homophilic cell adhesion via plasma membrane adhesion molecules"/>
    <property type="evidence" value="ECO:0007669"/>
    <property type="project" value="InterPro"/>
</dbReference>
<feature type="signal peptide" evidence="18">
    <location>
        <begin position="1"/>
        <end position="23"/>
    </location>
</feature>
<evidence type="ECO:0000313" key="20">
    <source>
        <dbReference type="Ensembl" id="ENSLCNP00005031059.1"/>
    </source>
</evidence>
<evidence type="ECO:0000256" key="8">
    <source>
        <dbReference type="ARBA" id="ARBA00022737"/>
    </source>
</evidence>
<feature type="domain" description="Cadherin" evidence="19">
    <location>
        <begin position="267"/>
        <end position="386"/>
    </location>
</feature>
<dbReference type="FunFam" id="2.60.40.60:FF:000031">
    <property type="entry name" value="Cadherin 3"/>
    <property type="match status" value="1"/>
</dbReference>
<proteinExistence type="predicted"/>
<keyword evidence="11" id="KW-0965">Cell junction</keyword>
<dbReference type="PANTHER" id="PTHR24025">
    <property type="entry name" value="DESMOGLEIN FAMILY MEMBER"/>
    <property type="match status" value="1"/>
</dbReference>
<feature type="chain" id="PRO_5025514127" evidence="18">
    <location>
        <begin position="24"/>
        <end position="1146"/>
    </location>
</feature>
<reference evidence="20" key="2">
    <citation type="submission" date="2025-09" db="UniProtKB">
        <authorList>
            <consortium name="Ensembl"/>
        </authorList>
    </citation>
    <scope>IDENTIFICATION</scope>
</reference>
<evidence type="ECO:0000256" key="18">
    <source>
        <dbReference type="SAM" id="SignalP"/>
    </source>
</evidence>
<dbReference type="InterPro" id="IPR050971">
    <property type="entry name" value="Cadherin-domain_protein"/>
</dbReference>
<dbReference type="GO" id="GO:0005509">
    <property type="term" value="F:calcium ion binding"/>
    <property type="evidence" value="ECO:0007669"/>
    <property type="project" value="UniProtKB-UniRule"/>
</dbReference>
<evidence type="ECO:0000256" key="7">
    <source>
        <dbReference type="ARBA" id="ARBA00022729"/>
    </source>
</evidence>
<evidence type="ECO:0000256" key="3">
    <source>
        <dbReference type="ARBA" id="ARBA00022475"/>
    </source>
</evidence>
<feature type="region of interest" description="Disordered" evidence="16">
    <location>
        <begin position="1085"/>
        <end position="1146"/>
    </location>
</feature>
<evidence type="ECO:0000256" key="12">
    <source>
        <dbReference type="ARBA" id="ARBA00022989"/>
    </source>
</evidence>
<dbReference type="Gene3D" id="2.60.40.60">
    <property type="entry name" value="Cadherins"/>
    <property type="match status" value="5"/>
</dbReference>
<evidence type="ECO:0000256" key="16">
    <source>
        <dbReference type="SAM" id="MobiDB-lite"/>
    </source>
</evidence>
<keyword evidence="10" id="KW-0130">Cell adhesion</keyword>
<dbReference type="Ensembl" id="ENSLCNT00005034679.1">
    <property type="protein sequence ID" value="ENSLCNP00005031059.1"/>
    <property type="gene ID" value="ENSLCNG00005020249.1"/>
</dbReference>
<protein>
    <submittedName>
        <fullName evidence="20">Desmoglein 3</fullName>
    </submittedName>
</protein>
<evidence type="ECO:0000256" key="13">
    <source>
        <dbReference type="ARBA" id="ARBA00023136"/>
    </source>
</evidence>
<dbReference type="CDD" id="cd11304">
    <property type="entry name" value="Cadherin_repeat"/>
    <property type="match status" value="4"/>
</dbReference>
<dbReference type="PROSITE" id="PS00232">
    <property type="entry name" value="CADHERIN_1"/>
    <property type="match status" value="2"/>
</dbReference>
<evidence type="ECO:0000256" key="10">
    <source>
        <dbReference type="ARBA" id="ARBA00022889"/>
    </source>
</evidence>
<feature type="domain" description="Cadherin" evidence="19">
    <location>
        <begin position="157"/>
        <end position="266"/>
    </location>
</feature>
<evidence type="ECO:0000259" key="19">
    <source>
        <dbReference type="PROSITE" id="PS50268"/>
    </source>
</evidence>
<feature type="domain" description="Cadherin" evidence="19">
    <location>
        <begin position="383"/>
        <end position="494"/>
    </location>
</feature>
<keyword evidence="7 18" id="KW-0732">Signal</keyword>
<feature type="compositionally biased region" description="Low complexity" evidence="16">
    <location>
        <begin position="1107"/>
        <end position="1125"/>
    </location>
</feature>
<evidence type="ECO:0000256" key="1">
    <source>
        <dbReference type="ARBA" id="ARBA00004251"/>
    </source>
</evidence>
<dbReference type="SMART" id="SM00112">
    <property type="entry name" value="CA"/>
    <property type="match status" value="4"/>
</dbReference>
<dbReference type="SUPFAM" id="SSF49313">
    <property type="entry name" value="Cadherin-like"/>
    <property type="match status" value="4"/>
</dbReference>
<keyword evidence="3" id="KW-1003">Cell membrane</keyword>
<dbReference type="PRINTS" id="PR00205">
    <property type="entry name" value="CADHERIN"/>
</dbReference>
<comment type="subcellular location">
    <subcellularLocation>
        <location evidence="2">Cell junction</location>
        <location evidence="2">Desmosome</location>
    </subcellularLocation>
    <subcellularLocation>
        <location evidence="1">Cell membrane</location>
        <topology evidence="1">Single-pass type I membrane protein</topology>
    </subcellularLocation>
</comment>
<accession>A0A667HX12</accession>
<dbReference type="InterPro" id="IPR002126">
    <property type="entry name" value="Cadherin-like_dom"/>
</dbReference>
<feature type="compositionally biased region" description="Polar residues" evidence="16">
    <location>
        <begin position="1126"/>
        <end position="1146"/>
    </location>
</feature>
<dbReference type="PROSITE" id="PS50268">
    <property type="entry name" value="CADHERIN_2"/>
    <property type="match status" value="4"/>
</dbReference>
<keyword evidence="5 17" id="KW-0812">Transmembrane</keyword>
<dbReference type="FunFam" id="4.10.900.10:FF:000003">
    <property type="entry name" value="Desmoglein 1"/>
    <property type="match status" value="1"/>
</dbReference>
<keyword evidence="14" id="KW-0325">Glycoprotein</keyword>
<dbReference type="Gene3D" id="4.10.900.10">
    <property type="entry name" value="TCF3-CBD (Catenin binding domain)"/>
    <property type="match status" value="1"/>
</dbReference>
<evidence type="ECO:0000256" key="9">
    <source>
        <dbReference type="ARBA" id="ARBA00022837"/>
    </source>
</evidence>
<dbReference type="PRINTS" id="PR01818">
    <property type="entry name" value="DESMOCADHERN"/>
</dbReference>
<keyword evidence="8" id="KW-0677">Repeat</keyword>
<evidence type="ECO:0000256" key="14">
    <source>
        <dbReference type="ARBA" id="ARBA00023180"/>
    </source>
</evidence>
<name>A0A667HX12_LYNCA</name>
<evidence type="ECO:0000256" key="15">
    <source>
        <dbReference type="PROSITE-ProRule" id="PRU00043"/>
    </source>
</evidence>
<keyword evidence="13 17" id="KW-0472">Membrane</keyword>
<sequence length="1146" mass="124557">MTWLLFRTSRALAMLMVLLLVHGELRIETKGQHGEDETALQGKRRYKREWVKFAKPCREREDNSKRNPIAKITSDFQATQKITYRISGMGIDQPPFGIFVVDKNTGEINITAIVDREETPSFQITCHALNALGQDVEKPLILTVKILDVNDNPPVFSQSTFMGEIEENSASNSLVMVLNATDADEPNHLNSKIAFKIVSQEPAGTPMFLLSRHTGEVRTLTNSLDREQVSSYHLVVSGADKDGEGLSTQCECSIKVKDVNDNFPMFRESQYSVQIEENTLSSELIRFQVTDWDEEFTDNWLAVYFFTSGNEGNWFEIQTDPRTNEGILKVVKALDYEQLQNVQLGIAVKNKAEFHQSVISQYRVQSTPVMIKVVNVKEGIMFHPASKTFTVQKGISTNKLVNYVLGTYQAMDEDTRKAASYVKYIMGRNDGGLLFIDPKTAQIKFVKNIDRDSTFIVNKTITAEVLAIDENTGKTSTGTVYVEVPSFNENCPTIVLEKTTICSSRPSVVVSARPLDNKYTGPYTFSLEEQPLKLPVVWSITTLNATSALLNAQQQVSPGTYTISLTVTDSQDRQCETPESLTLQVCQCDNRDTCGNSNGHKDPERIGGGSSWRLGPAAIGLIFLGLLLLLLAPLLLLICDCGMGSMGGVAGGFIPVPDGSEGTIHQWGIEGAQPEDKVVPLLLTADHGESVAAGSGVGGGMTTKETIVKGGSSASFIKGQHEMCEVDGRWEEHRNFISAAVAQVTGTTGANIGAETLRSTRVMGSSRDMAGARTAAVAVSEEFLGSYFAEKAASYTEEDDIHIAKDCLLVYSQEDTASLHGSIGCCSFIEGELDDHFLDDLGLKFRTLAEVCLGQKIDMDVKIEQRQKPVGESSMKAASHSFDEKTRIHAENAYSSGSSFQVPKPSHEANAEKVTQEIVTERSISSRQSEKVATLLPDPLASGNVVVTETSYATGSTVPPSTVILGPGQPQALIVTERVYAPAPPLVDQHYANDGSVVVTERIIQPNGGIPGPLEGTQPLPDAHYVMVRERESFLAPSPGVQPTLAVPGVAAGQNVTVTERVRTAVPTLQSSYQIPAETSVMARKTEVSGARGPGPLPNFSLEESGHSNSTVTTSSTRVSKHSVVQHSYSSTPVDRSLTQSLASSD</sequence>
<dbReference type="PRINTS" id="PR01819">
    <property type="entry name" value="DESMOGLEIN"/>
</dbReference>
<keyword evidence="12 17" id="KW-1133">Transmembrane helix</keyword>
<dbReference type="InterPro" id="IPR015919">
    <property type="entry name" value="Cadherin-like_sf"/>
</dbReference>
<dbReference type="FunFam" id="2.60.40.60:FF:000068">
    <property type="entry name" value="Desmoglein 1"/>
    <property type="match status" value="1"/>
</dbReference>
<keyword evidence="9 15" id="KW-0106">Calcium</keyword>
<dbReference type="GO" id="GO:0005886">
    <property type="term" value="C:plasma membrane"/>
    <property type="evidence" value="ECO:0007669"/>
    <property type="project" value="UniProtKB-SubCell"/>
</dbReference>
<reference evidence="20" key="1">
    <citation type="submission" date="2025-08" db="UniProtKB">
        <authorList>
            <consortium name="Ensembl"/>
        </authorList>
    </citation>
    <scope>IDENTIFICATION</scope>
</reference>